<evidence type="ECO:0000259" key="3">
    <source>
        <dbReference type="Pfam" id="PF09394"/>
    </source>
</evidence>
<dbReference type="Pfam" id="PF09394">
    <property type="entry name" value="Inhibitor_I42"/>
    <property type="match status" value="1"/>
</dbReference>
<sequence>MASKKEVLTAFFLIICIFTSLTIALQVGADTTTPMSNSEVTVNNSNNDSEIIVQKNSILILKLLANPGTGYGWQIIKNDPEQLKPLGDSVLEPLEEQVPGANENQVFRFLAQGSGSTMLELHYLRPWEKNLPPLKTYRLKVQIR</sequence>
<dbReference type="AlphaFoldDB" id="A0A927A0X9"/>
<evidence type="ECO:0000256" key="1">
    <source>
        <dbReference type="ARBA" id="ARBA00022690"/>
    </source>
</evidence>
<keyword evidence="1" id="KW-0646">Protease inhibitor</keyword>
<dbReference type="Proteomes" id="UP000662185">
    <property type="component" value="Unassembled WGS sequence"/>
</dbReference>
<dbReference type="PANTHER" id="PTHR36530:SF1">
    <property type="entry name" value="AMOEBIASIN-1"/>
    <property type="match status" value="1"/>
</dbReference>
<dbReference type="RefSeq" id="WP_190562835.1">
    <property type="nucleotide sequence ID" value="NZ_JACJQU010000012.1"/>
</dbReference>
<evidence type="ECO:0000313" key="5">
    <source>
        <dbReference type="Proteomes" id="UP000662185"/>
    </source>
</evidence>
<keyword evidence="2" id="KW-0789">Thiol protease inhibitor</keyword>
<name>A0A927A0X9_9NOST</name>
<dbReference type="InterPro" id="IPR036331">
    <property type="entry name" value="Chagasin-like_sf"/>
</dbReference>
<evidence type="ECO:0000313" key="4">
    <source>
        <dbReference type="EMBL" id="MBD2295447.1"/>
    </source>
</evidence>
<reference evidence="5" key="1">
    <citation type="journal article" date="2020" name="ISME J.">
        <title>Comparative genomics reveals insights into cyanobacterial evolution and habitat adaptation.</title>
        <authorList>
            <person name="Chen M.Y."/>
            <person name="Teng W.K."/>
            <person name="Zhao L."/>
            <person name="Hu C.X."/>
            <person name="Zhou Y.K."/>
            <person name="Han B.P."/>
            <person name="Song L.R."/>
            <person name="Shu W.S."/>
        </authorList>
    </citation>
    <scope>NUCLEOTIDE SEQUENCE [LARGE SCALE GENOMIC DNA]</scope>
    <source>
        <strain evidence="5">FACHB-251</strain>
    </source>
</reference>
<feature type="domain" description="Proteinase inhibitor I42 chagasin" evidence="3">
    <location>
        <begin position="53"/>
        <end position="141"/>
    </location>
</feature>
<protein>
    <submittedName>
        <fullName evidence="4">Protease inhibitor I42 family protein</fullName>
    </submittedName>
</protein>
<gene>
    <name evidence="4" type="ORF">H6G06_18710</name>
</gene>
<keyword evidence="5" id="KW-1185">Reference proteome</keyword>
<dbReference type="EMBL" id="JACJQU010000012">
    <property type="protein sequence ID" value="MBD2295447.1"/>
    <property type="molecule type" value="Genomic_DNA"/>
</dbReference>
<dbReference type="InterPro" id="IPR052781">
    <property type="entry name" value="Cys_protease_inhibitor_I42"/>
</dbReference>
<dbReference type="PANTHER" id="PTHR36530">
    <property type="entry name" value="INHIBITOR OF CYSTEINE PEPTIDASE"/>
    <property type="match status" value="1"/>
</dbReference>
<accession>A0A927A0X9</accession>
<comment type="caution">
    <text evidence="4">The sequence shown here is derived from an EMBL/GenBank/DDBJ whole genome shotgun (WGS) entry which is preliminary data.</text>
</comment>
<dbReference type="Gene3D" id="2.60.40.2020">
    <property type="match status" value="1"/>
</dbReference>
<proteinExistence type="predicted"/>
<organism evidence="4 5">
    <name type="scientific">Anabaena sphaerica FACHB-251</name>
    <dbReference type="NCBI Taxonomy" id="2692883"/>
    <lineage>
        <taxon>Bacteria</taxon>
        <taxon>Bacillati</taxon>
        <taxon>Cyanobacteriota</taxon>
        <taxon>Cyanophyceae</taxon>
        <taxon>Nostocales</taxon>
        <taxon>Nostocaceae</taxon>
        <taxon>Anabaena</taxon>
    </lineage>
</organism>
<evidence type="ECO:0000256" key="2">
    <source>
        <dbReference type="ARBA" id="ARBA00022704"/>
    </source>
</evidence>
<dbReference type="InterPro" id="IPR018990">
    <property type="entry name" value="Prot_inh_I42_chagasin"/>
</dbReference>
<dbReference type="GO" id="GO:0004869">
    <property type="term" value="F:cysteine-type endopeptidase inhibitor activity"/>
    <property type="evidence" value="ECO:0007669"/>
    <property type="project" value="UniProtKB-KW"/>
</dbReference>
<dbReference type="SUPFAM" id="SSF141066">
    <property type="entry name" value="ICP-like"/>
    <property type="match status" value="1"/>
</dbReference>